<comment type="caution">
    <text evidence="3">The sequence shown here is derived from an EMBL/GenBank/DDBJ whole genome shotgun (WGS) entry which is preliminary data.</text>
</comment>
<feature type="domain" description="Lipoyl-binding" evidence="2">
    <location>
        <begin position="80"/>
        <end position="158"/>
    </location>
</feature>
<dbReference type="InterPro" id="IPR011053">
    <property type="entry name" value="Single_hybrid_motif"/>
</dbReference>
<evidence type="ECO:0000256" key="1">
    <source>
        <dbReference type="ARBA" id="ARBA00023267"/>
    </source>
</evidence>
<dbReference type="SUPFAM" id="SSF51230">
    <property type="entry name" value="Single hybrid motif"/>
    <property type="match status" value="1"/>
</dbReference>
<gene>
    <name evidence="3" type="ORF">GN138_08285</name>
</gene>
<accession>A0A6L6U8E2</accession>
<dbReference type="FunFam" id="2.40.50.100:FF:000003">
    <property type="entry name" value="Acetyl-CoA carboxylase biotin carboxyl carrier protein"/>
    <property type="match status" value="1"/>
</dbReference>
<dbReference type="Gene3D" id="2.40.50.100">
    <property type="match status" value="1"/>
</dbReference>
<dbReference type="AlphaFoldDB" id="A0A6L6U8E2"/>
<keyword evidence="4" id="KW-1185">Reference proteome</keyword>
<dbReference type="PANTHER" id="PTHR45266">
    <property type="entry name" value="OXALOACETATE DECARBOXYLASE ALPHA CHAIN"/>
    <property type="match status" value="1"/>
</dbReference>
<dbReference type="PROSITE" id="PS50968">
    <property type="entry name" value="BIOTINYL_LIPOYL"/>
    <property type="match status" value="1"/>
</dbReference>
<reference evidence="3 4" key="1">
    <citation type="submission" date="2019-12" db="EMBL/GenBank/DDBJ databases">
        <authorList>
            <person name="Li J."/>
        </authorList>
    </citation>
    <scope>NUCLEOTIDE SEQUENCE [LARGE SCALE GENOMIC DNA]</scope>
    <source>
        <strain evidence="3 4">HL2-2</strain>
    </source>
</reference>
<organism evidence="3 4">
    <name type="scientific">Winogradskyella endarachnes</name>
    <dbReference type="NCBI Taxonomy" id="2681965"/>
    <lineage>
        <taxon>Bacteria</taxon>
        <taxon>Pseudomonadati</taxon>
        <taxon>Bacteroidota</taxon>
        <taxon>Flavobacteriia</taxon>
        <taxon>Flavobacteriales</taxon>
        <taxon>Flavobacteriaceae</taxon>
        <taxon>Winogradskyella</taxon>
    </lineage>
</organism>
<dbReference type="InterPro" id="IPR050709">
    <property type="entry name" value="Biotin_Carboxyl_Carrier/Decarb"/>
</dbReference>
<evidence type="ECO:0000313" key="4">
    <source>
        <dbReference type="Proteomes" id="UP000478208"/>
    </source>
</evidence>
<dbReference type="PANTHER" id="PTHR45266:SF3">
    <property type="entry name" value="OXALOACETATE DECARBOXYLASE ALPHA CHAIN"/>
    <property type="match status" value="1"/>
</dbReference>
<evidence type="ECO:0000313" key="3">
    <source>
        <dbReference type="EMBL" id="MUU78438.1"/>
    </source>
</evidence>
<proteinExistence type="predicted"/>
<dbReference type="EMBL" id="WOWS01000002">
    <property type="protein sequence ID" value="MUU78438.1"/>
    <property type="molecule type" value="Genomic_DNA"/>
</dbReference>
<evidence type="ECO:0000259" key="2">
    <source>
        <dbReference type="PROSITE" id="PS50968"/>
    </source>
</evidence>
<keyword evidence="1" id="KW-0092">Biotin</keyword>
<dbReference type="Pfam" id="PF00364">
    <property type="entry name" value="Biotin_lipoyl"/>
    <property type="match status" value="1"/>
</dbReference>
<dbReference type="RefSeq" id="WP_157363323.1">
    <property type="nucleotide sequence ID" value="NZ_WOWS01000002.1"/>
</dbReference>
<name>A0A6L6U8E2_9FLAO</name>
<dbReference type="PROSITE" id="PS00188">
    <property type="entry name" value="BIOTIN"/>
    <property type="match status" value="1"/>
</dbReference>
<dbReference type="InterPro" id="IPR000089">
    <property type="entry name" value="Biotin_lipoyl"/>
</dbReference>
<sequence length="159" mass="18101">MYKINVNTTDTFKLSKDTLKALDSVEISSDTYHILHENTSIKAKVLKSDFNKKTFKIKVNNNTYNVDIQDQLDQQIEALGFEIGASRQVNDIKAPMPGLILEITVKVGDYVKENDTLLILEAMKMENVIHSPREGIIKSIKVNERETVEKNTLLIEFES</sequence>
<dbReference type="InterPro" id="IPR001882">
    <property type="entry name" value="Biotin_BS"/>
</dbReference>
<dbReference type="Proteomes" id="UP000478208">
    <property type="component" value="Unassembled WGS sequence"/>
</dbReference>
<dbReference type="CDD" id="cd06850">
    <property type="entry name" value="biotinyl_domain"/>
    <property type="match status" value="1"/>
</dbReference>
<protein>
    <submittedName>
        <fullName evidence="3">Biotin/lipoyl-binding protein</fullName>
    </submittedName>
</protein>